<dbReference type="AlphaFoldDB" id="A0A3S5K2E0"/>
<comment type="caution">
    <text evidence="2">The sequence shown here is derived from an EMBL/GenBank/DDBJ whole genome shotgun (WGS) entry which is preliminary data.</text>
</comment>
<keyword evidence="3" id="KW-1185">Reference proteome</keyword>
<organism evidence="2 3">
    <name type="scientific">Chlorogloeopsis fritschii PCC 6912</name>
    <dbReference type="NCBI Taxonomy" id="211165"/>
    <lineage>
        <taxon>Bacteria</taxon>
        <taxon>Bacillati</taxon>
        <taxon>Cyanobacteriota</taxon>
        <taxon>Cyanophyceae</taxon>
        <taxon>Nostocales</taxon>
        <taxon>Chlorogloeopsidaceae</taxon>
        <taxon>Chlorogloeopsis</taxon>
    </lineage>
</organism>
<dbReference type="InterPro" id="IPR028098">
    <property type="entry name" value="Glyco_trans_4-like_N"/>
</dbReference>
<evidence type="ECO:0000313" key="2">
    <source>
        <dbReference type="EMBL" id="RUR84971.1"/>
    </source>
</evidence>
<accession>A0A3S5K2E0</accession>
<name>A0A3S5K2E0_CHLFR</name>
<dbReference type="STRING" id="211165.GCA_000317285_03127"/>
<sequence length="385" mass="43267">MKKVLLITTFLPNIGGGSVILRSLIPALKDKDIDIEWFYLTEKEVDFPEAKRLGEGLMGGNLLKDFVNSGLLWYGIKTSLLKSTIDKILSLKADAYWVIGHSDGILIAKELAQKTNTPVHLTIHDDLVGGWFGRTRRYRWLLNQASKMFAEAMHAVSSVDVVSESMRRYYQKMLGVDSVVVHRYLPNLPKLDSKPIEQNTLIVGHIGSIYSAHEFRLFCEALESYGQQQGLSVKFIVIGADRRFLPTDFSRLIVDIPHLSENEAIAELAQCHFLYAMYPFDNAFAIFRQTSLPTKVTTYIQVQRPILAHTPSDSTLAEIISTYKLGINTDALTTANLNQAIAQICEYQLSENAFEVAHTALFGMENVNRMATCLNKNSYQPARQG</sequence>
<dbReference type="Pfam" id="PF13439">
    <property type="entry name" value="Glyco_transf_4"/>
    <property type="match status" value="1"/>
</dbReference>
<dbReference type="EMBL" id="RSCJ01000003">
    <property type="protein sequence ID" value="RUR84971.1"/>
    <property type="molecule type" value="Genomic_DNA"/>
</dbReference>
<evidence type="ECO:0000313" key="3">
    <source>
        <dbReference type="Proteomes" id="UP000268857"/>
    </source>
</evidence>
<dbReference type="SUPFAM" id="SSF53756">
    <property type="entry name" value="UDP-Glycosyltransferase/glycogen phosphorylase"/>
    <property type="match status" value="1"/>
</dbReference>
<dbReference type="Gene3D" id="3.40.50.2000">
    <property type="entry name" value="Glycogen Phosphorylase B"/>
    <property type="match status" value="2"/>
</dbReference>
<dbReference type="OrthoDB" id="9816564at2"/>
<proteinExistence type="predicted"/>
<reference evidence="2 3" key="1">
    <citation type="journal article" date="2019" name="Genome Biol. Evol.">
        <title>Day and night: Metabolic profiles and evolutionary relationships of six axenic non-marine cyanobacteria.</title>
        <authorList>
            <person name="Will S.E."/>
            <person name="Henke P."/>
            <person name="Boedeker C."/>
            <person name="Huang S."/>
            <person name="Brinkmann H."/>
            <person name="Rohde M."/>
            <person name="Jarek M."/>
            <person name="Friedl T."/>
            <person name="Seufert S."/>
            <person name="Schumacher M."/>
            <person name="Overmann J."/>
            <person name="Neumann-Schaal M."/>
            <person name="Petersen J."/>
        </authorList>
    </citation>
    <scope>NUCLEOTIDE SEQUENCE [LARGE SCALE GENOMIC DNA]</scope>
    <source>
        <strain evidence="2 3">PCC 6912</strain>
    </source>
</reference>
<feature type="domain" description="Glycosyltransferase subfamily 4-like N-terminal" evidence="1">
    <location>
        <begin position="14"/>
        <end position="181"/>
    </location>
</feature>
<protein>
    <recommendedName>
        <fullName evidence="1">Glycosyltransferase subfamily 4-like N-terminal domain-containing protein</fullName>
    </recommendedName>
</protein>
<dbReference type="Proteomes" id="UP000268857">
    <property type="component" value="Unassembled WGS sequence"/>
</dbReference>
<dbReference type="RefSeq" id="WP_016872592.1">
    <property type="nucleotide sequence ID" value="NZ_AJLN01000084.1"/>
</dbReference>
<evidence type="ECO:0000259" key="1">
    <source>
        <dbReference type="Pfam" id="PF13439"/>
    </source>
</evidence>
<gene>
    <name evidence="2" type="ORF">PCC6912_10870</name>
</gene>